<dbReference type="Pfam" id="PF02138">
    <property type="entry name" value="Beach"/>
    <property type="match status" value="1"/>
</dbReference>
<keyword evidence="1 3" id="KW-0853">WD repeat</keyword>
<keyword evidence="2" id="KW-0677">Repeat</keyword>
<dbReference type="InterPro" id="IPR023362">
    <property type="entry name" value="PH-BEACH_dom"/>
</dbReference>
<dbReference type="Pfam" id="PF14844">
    <property type="entry name" value="PH_BEACH"/>
    <property type="match status" value="1"/>
</dbReference>
<dbReference type="STRING" id="157072.A0A024UQ50"/>
<feature type="domain" description="BEACH" evidence="4">
    <location>
        <begin position="299"/>
        <end position="596"/>
    </location>
</feature>
<dbReference type="Pfam" id="PF00400">
    <property type="entry name" value="WD40"/>
    <property type="match status" value="5"/>
</dbReference>
<dbReference type="InterPro" id="IPR011993">
    <property type="entry name" value="PH-like_dom_sf"/>
</dbReference>
<evidence type="ECO:0000256" key="2">
    <source>
        <dbReference type="ARBA" id="ARBA00022737"/>
    </source>
</evidence>
<dbReference type="InterPro" id="IPR001680">
    <property type="entry name" value="WD40_rpt"/>
</dbReference>
<dbReference type="SMART" id="SM00320">
    <property type="entry name" value="WD40"/>
    <property type="match status" value="6"/>
</dbReference>
<dbReference type="InterPro" id="IPR050865">
    <property type="entry name" value="BEACH_Domain"/>
</dbReference>
<evidence type="ECO:0000256" key="3">
    <source>
        <dbReference type="PROSITE-ProRule" id="PRU00221"/>
    </source>
</evidence>
<dbReference type="InterPro" id="IPR000409">
    <property type="entry name" value="BEACH_dom"/>
</dbReference>
<dbReference type="RefSeq" id="XP_008862135.1">
    <property type="nucleotide sequence ID" value="XM_008863913.1"/>
</dbReference>
<dbReference type="PROSITE" id="PS50082">
    <property type="entry name" value="WD_REPEATS_2"/>
    <property type="match status" value="2"/>
</dbReference>
<dbReference type="Gene3D" id="2.30.29.30">
    <property type="entry name" value="Pleckstrin-homology domain (PH domain)/Phosphotyrosine-binding domain (PTB)"/>
    <property type="match status" value="1"/>
</dbReference>
<gene>
    <name evidence="6" type="ORF">H310_00940</name>
</gene>
<dbReference type="EMBL" id="KI913953">
    <property type="protein sequence ID" value="ETW08330.1"/>
    <property type="molecule type" value="Genomic_DNA"/>
</dbReference>
<dbReference type="InterPro" id="IPR057496">
    <property type="entry name" value="FAN-like_PH"/>
</dbReference>
<name>A0A024UQ50_9STRA</name>
<dbReference type="SUPFAM" id="SSF50729">
    <property type="entry name" value="PH domain-like"/>
    <property type="match status" value="1"/>
</dbReference>
<dbReference type="PANTHER" id="PTHR13743">
    <property type="entry name" value="BEIGE/BEACH-RELATED"/>
    <property type="match status" value="1"/>
</dbReference>
<reference evidence="6" key="1">
    <citation type="submission" date="2013-12" db="EMBL/GenBank/DDBJ databases">
        <title>The Genome Sequence of Aphanomyces invadans NJM9701.</title>
        <authorList>
            <consortium name="The Broad Institute Genomics Platform"/>
            <person name="Russ C."/>
            <person name="Tyler B."/>
            <person name="van West P."/>
            <person name="Dieguez-Uribeondo J."/>
            <person name="Young S.K."/>
            <person name="Zeng Q."/>
            <person name="Gargeya S."/>
            <person name="Fitzgerald M."/>
            <person name="Abouelleil A."/>
            <person name="Alvarado L."/>
            <person name="Chapman S.B."/>
            <person name="Gainer-Dewar J."/>
            <person name="Goldberg J."/>
            <person name="Griggs A."/>
            <person name="Gujja S."/>
            <person name="Hansen M."/>
            <person name="Howarth C."/>
            <person name="Imamovic A."/>
            <person name="Ireland A."/>
            <person name="Larimer J."/>
            <person name="McCowan C."/>
            <person name="Murphy C."/>
            <person name="Pearson M."/>
            <person name="Poon T.W."/>
            <person name="Priest M."/>
            <person name="Roberts A."/>
            <person name="Saif S."/>
            <person name="Shea T."/>
            <person name="Sykes S."/>
            <person name="Wortman J."/>
            <person name="Nusbaum C."/>
            <person name="Birren B."/>
        </authorList>
    </citation>
    <scope>NUCLEOTIDE SEQUENCE [LARGE SCALE GENOMIC DNA]</scope>
    <source>
        <strain evidence="6">NJM9701</strain>
    </source>
</reference>
<organism evidence="6">
    <name type="scientific">Aphanomyces invadans</name>
    <dbReference type="NCBI Taxonomy" id="157072"/>
    <lineage>
        <taxon>Eukaryota</taxon>
        <taxon>Sar</taxon>
        <taxon>Stramenopiles</taxon>
        <taxon>Oomycota</taxon>
        <taxon>Saprolegniomycetes</taxon>
        <taxon>Saprolegniales</taxon>
        <taxon>Verrucalvaceae</taxon>
        <taxon>Aphanomyces</taxon>
    </lineage>
</organism>
<feature type="domain" description="BEACH-type PH" evidence="5">
    <location>
        <begin position="197"/>
        <end position="293"/>
    </location>
</feature>
<dbReference type="PROSITE" id="PS51783">
    <property type="entry name" value="PH_BEACH"/>
    <property type="match status" value="1"/>
</dbReference>
<dbReference type="Pfam" id="PF25400">
    <property type="entry name" value="PH_FAN"/>
    <property type="match status" value="1"/>
</dbReference>
<accession>A0A024UQ50</accession>
<feature type="repeat" description="WD" evidence="3">
    <location>
        <begin position="929"/>
        <end position="955"/>
    </location>
</feature>
<proteinExistence type="predicted"/>
<dbReference type="FunFam" id="1.10.1540.10:FF:000001">
    <property type="entry name" value="neurobeachin isoform X1"/>
    <property type="match status" value="1"/>
</dbReference>
<dbReference type="eggNOG" id="KOG1786">
    <property type="taxonomic scope" value="Eukaryota"/>
</dbReference>
<evidence type="ECO:0000259" key="4">
    <source>
        <dbReference type="PROSITE" id="PS50197"/>
    </source>
</evidence>
<sequence>MLASKRQALGNKCGNSRFSLLLLEDGEFFLDDLSVFKYPDPVFQCLTFDSCIQRKVQGRLKLCTRSIMFEPQDIMQPILKFPFRDMNVTPCAEVFDDETNEMYLSFECNSVIEMKERNVDHPYTHRVLTDSSMYSTKVIFSLVHSKLPDFLEAIAPLWSLSHKKNVLNKIDEERFLAPVLEPRHTDVFDASLLADFRERPLLSKCKLVDRIVPLLKFPGAMMLTNQRVYFQPAQINNIGDPVLMYEYTKVVGLHKRRHMLKQCGLEVLLEDRQSYFYSFRTMKDRDEIYAMMVKQPGLNEKLKQNCTREMLLKWQHRQVSNFEYLSFLNDEAGRTTNDLTQYPVFPWVIADYKSDKLDLTNSQTFRDLSKPVGALNADRLAYFQQRFQNMPSGMEAEGLPPPFLYGTHYSTPGYVLFYLVRMAPEYMLCLQNGKFDAPDRLFRSIAGTYQSCLTNHADLKELIPAFYDTENPPLIEWLQNTRNLDLGTTQNLSRVGDVELPPWADNAHDFVEKNRQALECDFVSEHLHEWIDLIFGYKQQGAEAVAANNLFYYLSYEGAVNLETITDPVERCSFEAQIQEFGQTPKLLFKSPHPSRSQLGMDVTLAPLDVVPPLPVVPPPPAVSPVRAPVPVAHATPAVDDPEPAPSFRTSSWGFKRPTLSKFTGLTKNVTGLTASLRRRMERTSWGWSFDATTTSMWDESLPHFLHSQAITCVNVSKDIKTVFSTSHDGTFKVSSSEDGVVRRSYTCGGPVLCMDISPDEKYAFFGTADLDVHMFALETGRVGKLSPAHAAAVTGVCVVDDAKFVTCSLDGTMKIWQYGPIGMLSTPTFVYEGCDSALTCLDVNSDGTIALVGTEEGSVCVFDLRSNELISQIRASDIKIQTVRFGMTGATFTCMTSTNVVAMFALNGASVCTLQAPLKDVHGCMVSDGEYALTGSDDGGVYIWQLNEGDSNVLKACTVSIPHSNKSAVTAVNVSGNGQSIVAGTGDGSVRVWAMRKKSARSRLGF</sequence>
<dbReference type="PANTHER" id="PTHR13743:SF123">
    <property type="entry name" value="PROTEIN FAN"/>
    <property type="match status" value="1"/>
</dbReference>
<dbReference type="PROSITE" id="PS50294">
    <property type="entry name" value="WD_REPEATS_REGION"/>
    <property type="match status" value="1"/>
</dbReference>
<evidence type="ECO:0000313" key="6">
    <source>
        <dbReference type="EMBL" id="ETW08330.1"/>
    </source>
</evidence>
<dbReference type="Gene3D" id="2.130.10.10">
    <property type="entry name" value="YVTN repeat-like/Quinoprotein amine dehydrogenase"/>
    <property type="match status" value="2"/>
</dbReference>
<dbReference type="AlphaFoldDB" id="A0A024UQ50"/>
<dbReference type="SMART" id="SM01026">
    <property type="entry name" value="Beach"/>
    <property type="match status" value="1"/>
</dbReference>
<evidence type="ECO:0008006" key="7">
    <source>
        <dbReference type="Google" id="ProtNLM"/>
    </source>
</evidence>
<dbReference type="InterPro" id="IPR015943">
    <property type="entry name" value="WD40/YVTN_repeat-like_dom_sf"/>
</dbReference>
<evidence type="ECO:0000256" key="1">
    <source>
        <dbReference type="ARBA" id="ARBA00022574"/>
    </source>
</evidence>
<dbReference type="PROSITE" id="PS50197">
    <property type="entry name" value="BEACH"/>
    <property type="match status" value="1"/>
</dbReference>
<dbReference type="CDD" id="cd06071">
    <property type="entry name" value="Beach"/>
    <property type="match status" value="1"/>
</dbReference>
<dbReference type="GeneID" id="20077990"/>
<feature type="repeat" description="WD" evidence="3">
    <location>
        <begin position="963"/>
        <end position="1004"/>
    </location>
</feature>
<dbReference type="Gene3D" id="1.10.1540.10">
    <property type="entry name" value="BEACH domain"/>
    <property type="match status" value="1"/>
</dbReference>
<dbReference type="InterPro" id="IPR036372">
    <property type="entry name" value="BEACH_dom_sf"/>
</dbReference>
<dbReference type="OrthoDB" id="26681at2759"/>
<dbReference type="VEuPathDB" id="FungiDB:H310_00940"/>
<protein>
    <recommendedName>
        <fullName evidence="7">BEACH domain-containing protein</fullName>
    </recommendedName>
</protein>
<dbReference type="SUPFAM" id="SSF50978">
    <property type="entry name" value="WD40 repeat-like"/>
    <property type="match status" value="1"/>
</dbReference>
<dbReference type="InterPro" id="IPR036322">
    <property type="entry name" value="WD40_repeat_dom_sf"/>
</dbReference>
<evidence type="ECO:0000259" key="5">
    <source>
        <dbReference type="PROSITE" id="PS51783"/>
    </source>
</evidence>
<dbReference type="SUPFAM" id="SSF81837">
    <property type="entry name" value="BEACH domain"/>
    <property type="match status" value="1"/>
</dbReference>